<comment type="caution">
    <text evidence="9">The sequence shown here is derived from an EMBL/GenBank/DDBJ whole genome shotgun (WGS) entry which is preliminary data.</text>
</comment>
<organism evidence="9 10">
    <name type="scientific">Shimazuella alba</name>
    <dbReference type="NCBI Taxonomy" id="2690964"/>
    <lineage>
        <taxon>Bacteria</taxon>
        <taxon>Bacillati</taxon>
        <taxon>Bacillota</taxon>
        <taxon>Bacilli</taxon>
        <taxon>Bacillales</taxon>
        <taxon>Thermoactinomycetaceae</taxon>
        <taxon>Shimazuella</taxon>
    </lineage>
</organism>
<feature type="transmembrane region" description="Helical" evidence="8">
    <location>
        <begin position="58"/>
        <end position="78"/>
    </location>
</feature>
<reference evidence="9 10" key="1">
    <citation type="submission" date="2019-12" db="EMBL/GenBank/DDBJ databases">
        <title>Whole-genome analyses of novel actinobacteria.</title>
        <authorList>
            <person name="Sahin N."/>
            <person name="Saygin H."/>
        </authorList>
    </citation>
    <scope>NUCLEOTIDE SEQUENCE [LARGE SCALE GENOMIC DNA]</scope>
    <source>
        <strain evidence="9 10">KC615</strain>
    </source>
</reference>
<dbReference type="SUPFAM" id="SSF103481">
    <property type="entry name" value="Multidrug resistance efflux transporter EmrE"/>
    <property type="match status" value="1"/>
</dbReference>
<keyword evidence="3" id="KW-1003">Cell membrane</keyword>
<evidence type="ECO:0000256" key="8">
    <source>
        <dbReference type="SAM" id="Phobius"/>
    </source>
</evidence>
<dbReference type="NCBIfam" id="NF008512">
    <property type="entry name" value="PRK11431.1"/>
    <property type="match status" value="1"/>
</dbReference>
<proteinExistence type="inferred from homology"/>
<evidence type="ECO:0000256" key="7">
    <source>
        <dbReference type="RuleBase" id="RU003942"/>
    </source>
</evidence>
<accession>A0A6I4VRS3</accession>
<evidence type="ECO:0000256" key="3">
    <source>
        <dbReference type="ARBA" id="ARBA00022475"/>
    </source>
</evidence>
<evidence type="ECO:0000256" key="6">
    <source>
        <dbReference type="ARBA" id="ARBA00023136"/>
    </source>
</evidence>
<gene>
    <name evidence="9" type="primary">sugE</name>
    <name evidence="9" type="ORF">GSM42_01770</name>
</gene>
<feature type="transmembrane region" description="Helical" evidence="8">
    <location>
        <begin position="29"/>
        <end position="46"/>
    </location>
</feature>
<dbReference type="GO" id="GO:0005886">
    <property type="term" value="C:plasma membrane"/>
    <property type="evidence" value="ECO:0007669"/>
    <property type="project" value="UniProtKB-SubCell"/>
</dbReference>
<evidence type="ECO:0000313" key="9">
    <source>
        <dbReference type="EMBL" id="MXQ52500.1"/>
    </source>
</evidence>
<dbReference type="Gene3D" id="1.10.3730.20">
    <property type="match status" value="1"/>
</dbReference>
<dbReference type="GO" id="GO:0022857">
    <property type="term" value="F:transmembrane transporter activity"/>
    <property type="evidence" value="ECO:0007669"/>
    <property type="project" value="InterPro"/>
</dbReference>
<dbReference type="EMBL" id="WUUL01000001">
    <property type="protein sequence ID" value="MXQ52500.1"/>
    <property type="molecule type" value="Genomic_DNA"/>
</dbReference>
<dbReference type="InterPro" id="IPR045324">
    <property type="entry name" value="Small_multidrug_res"/>
</dbReference>
<comment type="subcellular location">
    <subcellularLocation>
        <location evidence="1 7">Cell membrane</location>
        <topology evidence="1 7">Multi-pass membrane protein</topology>
    </subcellularLocation>
</comment>
<comment type="similarity">
    <text evidence="7">Belongs to the drug/metabolite transporter (DMT) superfamily. Small multidrug resistance (SMR) (TC 2.A.7.1) family.</text>
</comment>
<evidence type="ECO:0000313" key="10">
    <source>
        <dbReference type="Proteomes" id="UP000430692"/>
    </source>
</evidence>
<evidence type="ECO:0000256" key="2">
    <source>
        <dbReference type="ARBA" id="ARBA00022448"/>
    </source>
</evidence>
<dbReference type="RefSeq" id="WP_160799517.1">
    <property type="nucleotide sequence ID" value="NZ_WUUL01000001.1"/>
</dbReference>
<sequence length="109" mass="11987">MAWIYLIIAGLFEMGWAIGLKYTQSFTKLVPSIFTIICMIISLYLLSLSLKTLPIGTAYTIWTGIGAIGTVLFGMLFLGESREWIRIVFILFIVVGVVGLKVVSGGDPH</sequence>
<protein>
    <submittedName>
        <fullName evidence="9">Quaternary ammonium compound efflux SMR transporter SugE</fullName>
    </submittedName>
</protein>
<keyword evidence="2" id="KW-0813">Transport</keyword>
<dbReference type="PANTHER" id="PTHR30561">
    <property type="entry name" value="SMR FAMILY PROTON-DEPENDENT DRUG EFFLUX TRANSPORTER SUGE"/>
    <property type="match status" value="1"/>
</dbReference>
<evidence type="ECO:0000256" key="1">
    <source>
        <dbReference type="ARBA" id="ARBA00004651"/>
    </source>
</evidence>
<dbReference type="Pfam" id="PF00893">
    <property type="entry name" value="Multi_Drug_Res"/>
    <property type="match status" value="1"/>
</dbReference>
<name>A0A6I4VRS3_9BACL</name>
<keyword evidence="5 8" id="KW-1133">Transmembrane helix</keyword>
<evidence type="ECO:0000256" key="4">
    <source>
        <dbReference type="ARBA" id="ARBA00022692"/>
    </source>
</evidence>
<dbReference type="PANTHER" id="PTHR30561:SF0">
    <property type="entry name" value="GUANIDINIUM EXPORTER"/>
    <property type="match status" value="1"/>
</dbReference>
<dbReference type="AlphaFoldDB" id="A0A6I4VRS3"/>
<keyword evidence="4 7" id="KW-0812">Transmembrane</keyword>
<feature type="transmembrane region" description="Helical" evidence="8">
    <location>
        <begin position="84"/>
        <end position="103"/>
    </location>
</feature>
<dbReference type="InterPro" id="IPR037185">
    <property type="entry name" value="EmrE-like"/>
</dbReference>
<dbReference type="InterPro" id="IPR000390">
    <property type="entry name" value="Small_drug/metabolite_transptr"/>
</dbReference>
<dbReference type="Proteomes" id="UP000430692">
    <property type="component" value="Unassembled WGS sequence"/>
</dbReference>
<dbReference type="FunFam" id="1.10.3730.20:FF:000001">
    <property type="entry name" value="Quaternary ammonium compound resistance transporter SugE"/>
    <property type="match status" value="1"/>
</dbReference>
<evidence type="ECO:0000256" key="5">
    <source>
        <dbReference type="ARBA" id="ARBA00022989"/>
    </source>
</evidence>
<keyword evidence="6 8" id="KW-0472">Membrane</keyword>
<keyword evidence="10" id="KW-1185">Reference proteome</keyword>